<protein>
    <recommendedName>
        <fullName evidence="3">J domain-containing protein</fullName>
    </recommendedName>
</protein>
<dbReference type="InterPro" id="IPR036386">
    <property type="entry name" value="HscB_C_sf"/>
</dbReference>
<evidence type="ECO:0000259" key="3">
    <source>
        <dbReference type="PROSITE" id="PS50076"/>
    </source>
</evidence>
<evidence type="ECO:0000313" key="5">
    <source>
        <dbReference type="Proteomes" id="UP001049176"/>
    </source>
</evidence>
<dbReference type="SUPFAM" id="SSF47144">
    <property type="entry name" value="HSC20 (HSCB), C-terminal oligomerisation domain"/>
    <property type="match status" value="1"/>
</dbReference>
<dbReference type="AlphaFoldDB" id="A0A9P7V2R7"/>
<dbReference type="InterPro" id="IPR004640">
    <property type="entry name" value="HscB"/>
</dbReference>
<dbReference type="GO" id="GO:0051087">
    <property type="term" value="F:protein-folding chaperone binding"/>
    <property type="evidence" value="ECO:0007669"/>
    <property type="project" value="InterPro"/>
</dbReference>
<sequence length="228" mass="25699">MNSLLRTTRLLPARVPRRVISHYFSSSRPSNNKLCPNCSHSLPSALPACTKCSHIAPIDPHTRPHTVLDIPYSPNPFEIDEATLKRNFRQSQAACHPDAWSSKGPDKHNTAEQLSAAINNAYQTLLNPLSRIEYLLAANSCGLDETDKVDDLEFLDDIMTAREKIHNTEAKEDLEVVTQQNEERIDGTLREISRLVEAQAWEEAKEAAIRLRYLDGIRKAAQEWQSSS</sequence>
<feature type="domain" description="J" evidence="3">
    <location>
        <begin position="63"/>
        <end position="138"/>
    </location>
</feature>
<dbReference type="GO" id="GO:0051259">
    <property type="term" value="P:protein complex oligomerization"/>
    <property type="evidence" value="ECO:0007669"/>
    <property type="project" value="InterPro"/>
</dbReference>
<dbReference type="RefSeq" id="XP_043015681.1">
    <property type="nucleotide sequence ID" value="XM_043146976.1"/>
</dbReference>
<dbReference type="SUPFAM" id="SSF46565">
    <property type="entry name" value="Chaperone J-domain"/>
    <property type="match status" value="1"/>
</dbReference>
<dbReference type="EMBL" id="CM032181">
    <property type="protein sequence ID" value="KAG7099211.1"/>
    <property type="molecule type" value="Genomic_DNA"/>
</dbReference>
<dbReference type="GO" id="GO:0005739">
    <property type="term" value="C:mitochondrion"/>
    <property type="evidence" value="ECO:0007669"/>
    <property type="project" value="TreeGrafter"/>
</dbReference>
<proteinExistence type="inferred from homology"/>
<dbReference type="InterPro" id="IPR001623">
    <property type="entry name" value="DnaJ_domain"/>
</dbReference>
<dbReference type="Gene3D" id="1.20.1280.20">
    <property type="entry name" value="HscB, C-terminal domain"/>
    <property type="match status" value="1"/>
</dbReference>
<dbReference type="KEGG" id="more:E1B28_001078"/>
<comment type="similarity">
    <text evidence="1">Belongs to the HscB family.</text>
</comment>
<evidence type="ECO:0000256" key="2">
    <source>
        <dbReference type="ARBA" id="ARBA00023186"/>
    </source>
</evidence>
<dbReference type="GO" id="GO:0001671">
    <property type="term" value="F:ATPase activator activity"/>
    <property type="evidence" value="ECO:0007669"/>
    <property type="project" value="InterPro"/>
</dbReference>
<evidence type="ECO:0000313" key="4">
    <source>
        <dbReference type="EMBL" id="KAG7099211.1"/>
    </source>
</evidence>
<gene>
    <name evidence="4" type="ORF">E1B28_001078</name>
</gene>
<dbReference type="OrthoDB" id="448954at2759"/>
<name>A0A9P7V2R7_9AGAR</name>
<dbReference type="Pfam" id="PF07743">
    <property type="entry name" value="HSCB_C"/>
    <property type="match status" value="1"/>
</dbReference>
<dbReference type="GeneID" id="66070154"/>
<organism evidence="4 5">
    <name type="scientific">Marasmius oreades</name>
    <name type="common">fairy-ring Marasmius</name>
    <dbReference type="NCBI Taxonomy" id="181124"/>
    <lineage>
        <taxon>Eukaryota</taxon>
        <taxon>Fungi</taxon>
        <taxon>Dikarya</taxon>
        <taxon>Basidiomycota</taxon>
        <taxon>Agaricomycotina</taxon>
        <taxon>Agaricomycetes</taxon>
        <taxon>Agaricomycetidae</taxon>
        <taxon>Agaricales</taxon>
        <taxon>Marasmiineae</taxon>
        <taxon>Marasmiaceae</taxon>
        <taxon>Marasmius</taxon>
    </lineage>
</organism>
<dbReference type="PANTHER" id="PTHR14021">
    <property type="entry name" value="IRON-SULFUR CLUSTER CO-CHAPERONE PROTEIN HSCB"/>
    <property type="match status" value="1"/>
</dbReference>
<keyword evidence="5" id="KW-1185">Reference proteome</keyword>
<dbReference type="GO" id="GO:0044571">
    <property type="term" value="P:[2Fe-2S] cluster assembly"/>
    <property type="evidence" value="ECO:0007669"/>
    <property type="project" value="InterPro"/>
</dbReference>
<reference evidence="4" key="1">
    <citation type="journal article" date="2021" name="Genome Biol. Evol.">
        <title>The assembled and annotated genome of the fairy-ring fungus Marasmius oreades.</title>
        <authorList>
            <person name="Hiltunen M."/>
            <person name="Ament-Velasquez S.L."/>
            <person name="Johannesson H."/>
        </authorList>
    </citation>
    <scope>NUCLEOTIDE SEQUENCE</scope>
    <source>
        <strain evidence="4">03SP1</strain>
    </source>
</reference>
<comment type="caution">
    <text evidence="4">The sequence shown here is derived from an EMBL/GenBank/DDBJ whole genome shotgun (WGS) entry which is preliminary data.</text>
</comment>
<evidence type="ECO:0000256" key="1">
    <source>
        <dbReference type="ARBA" id="ARBA00010476"/>
    </source>
</evidence>
<dbReference type="Proteomes" id="UP001049176">
    <property type="component" value="Chromosome 1"/>
</dbReference>
<dbReference type="InterPro" id="IPR009073">
    <property type="entry name" value="HscB_oligo_C"/>
</dbReference>
<dbReference type="NCBIfam" id="TIGR00714">
    <property type="entry name" value="hscB"/>
    <property type="match status" value="1"/>
</dbReference>
<dbReference type="PROSITE" id="PS50076">
    <property type="entry name" value="DNAJ_2"/>
    <property type="match status" value="1"/>
</dbReference>
<dbReference type="Gene3D" id="1.10.287.110">
    <property type="entry name" value="DnaJ domain"/>
    <property type="match status" value="1"/>
</dbReference>
<keyword evidence="2" id="KW-0143">Chaperone</keyword>
<dbReference type="InterPro" id="IPR036869">
    <property type="entry name" value="J_dom_sf"/>
</dbReference>
<dbReference type="SMART" id="SM00271">
    <property type="entry name" value="DnaJ"/>
    <property type="match status" value="1"/>
</dbReference>
<dbReference type="PANTHER" id="PTHR14021:SF15">
    <property type="entry name" value="IRON-SULFUR CLUSTER CO-CHAPERONE PROTEIN HSCB"/>
    <property type="match status" value="1"/>
</dbReference>
<accession>A0A9P7V2R7</accession>